<evidence type="ECO:0000256" key="1">
    <source>
        <dbReference type="SAM" id="Phobius"/>
    </source>
</evidence>
<evidence type="ECO:0000259" key="2">
    <source>
        <dbReference type="PROSITE" id="PS51192"/>
    </source>
</evidence>
<protein>
    <submittedName>
        <fullName evidence="4">DEAD/DEAH box helicase family protein</fullName>
    </submittedName>
</protein>
<dbReference type="PROSITE" id="PS51192">
    <property type="entry name" value="HELICASE_ATP_BIND_1"/>
    <property type="match status" value="1"/>
</dbReference>
<keyword evidence="4" id="KW-0378">Hydrolase</keyword>
<dbReference type="Proteomes" id="UP001597369">
    <property type="component" value="Unassembled WGS sequence"/>
</dbReference>
<keyword evidence="4" id="KW-0067">ATP-binding</keyword>
<name>A0ABW4X215_9BACT</name>
<dbReference type="GO" id="GO:0004386">
    <property type="term" value="F:helicase activity"/>
    <property type="evidence" value="ECO:0007669"/>
    <property type="project" value="UniProtKB-KW"/>
</dbReference>
<evidence type="ECO:0000313" key="4">
    <source>
        <dbReference type="EMBL" id="MFD2069018.1"/>
    </source>
</evidence>
<dbReference type="SUPFAM" id="SSF52540">
    <property type="entry name" value="P-loop containing nucleoside triphosphate hydrolases"/>
    <property type="match status" value="1"/>
</dbReference>
<dbReference type="InterPro" id="IPR001650">
    <property type="entry name" value="Helicase_C-like"/>
</dbReference>
<dbReference type="Gene3D" id="3.40.50.300">
    <property type="entry name" value="P-loop containing nucleotide triphosphate hydrolases"/>
    <property type="match status" value="2"/>
</dbReference>
<gene>
    <name evidence="4" type="ORF">ACFSKU_19170</name>
</gene>
<dbReference type="RefSeq" id="WP_229957502.1">
    <property type="nucleotide sequence ID" value="NZ_JAJJWI010000001.1"/>
</dbReference>
<dbReference type="PROSITE" id="PS51194">
    <property type="entry name" value="HELICASE_CTER"/>
    <property type="match status" value="1"/>
</dbReference>
<dbReference type="Pfam" id="PF04851">
    <property type="entry name" value="ResIII"/>
    <property type="match status" value="1"/>
</dbReference>
<dbReference type="SMART" id="SM00490">
    <property type="entry name" value="HELICc"/>
    <property type="match status" value="1"/>
</dbReference>
<dbReference type="PANTHER" id="PTHR47396:SF1">
    <property type="entry name" value="ATP-DEPENDENT HELICASE IRC3-RELATED"/>
    <property type="match status" value="1"/>
</dbReference>
<evidence type="ECO:0000259" key="3">
    <source>
        <dbReference type="PROSITE" id="PS51194"/>
    </source>
</evidence>
<organism evidence="4 5">
    <name type="scientific">Pontibacter silvestris</name>
    <dbReference type="NCBI Taxonomy" id="2305183"/>
    <lineage>
        <taxon>Bacteria</taxon>
        <taxon>Pseudomonadati</taxon>
        <taxon>Bacteroidota</taxon>
        <taxon>Cytophagia</taxon>
        <taxon>Cytophagales</taxon>
        <taxon>Hymenobacteraceae</taxon>
        <taxon>Pontibacter</taxon>
    </lineage>
</organism>
<dbReference type="PANTHER" id="PTHR47396">
    <property type="entry name" value="TYPE I RESTRICTION ENZYME ECOKI R PROTEIN"/>
    <property type="match status" value="1"/>
</dbReference>
<dbReference type="InterPro" id="IPR050742">
    <property type="entry name" value="Helicase_Restrict-Modif_Enz"/>
</dbReference>
<dbReference type="InterPro" id="IPR006935">
    <property type="entry name" value="Helicase/UvrB_N"/>
</dbReference>
<keyword evidence="5" id="KW-1185">Reference proteome</keyword>
<keyword evidence="4" id="KW-0547">Nucleotide-binding</keyword>
<feature type="transmembrane region" description="Helical" evidence="1">
    <location>
        <begin position="38"/>
        <end position="59"/>
    </location>
</feature>
<dbReference type="InterPro" id="IPR014001">
    <property type="entry name" value="Helicase_ATP-bd"/>
</dbReference>
<dbReference type="EMBL" id="JBHUHV010000058">
    <property type="protein sequence ID" value="MFD2069018.1"/>
    <property type="molecule type" value="Genomic_DNA"/>
</dbReference>
<feature type="domain" description="Helicase C-terminal" evidence="3">
    <location>
        <begin position="553"/>
        <end position="706"/>
    </location>
</feature>
<accession>A0ABW4X215</accession>
<keyword evidence="1" id="KW-0472">Membrane</keyword>
<keyword evidence="4" id="KW-0347">Helicase</keyword>
<dbReference type="CDD" id="cd17926">
    <property type="entry name" value="DEXHc_RE"/>
    <property type="match status" value="1"/>
</dbReference>
<keyword evidence="1" id="KW-0812">Transmembrane</keyword>
<feature type="domain" description="Helicase ATP-binding" evidence="2">
    <location>
        <begin position="286"/>
        <end position="456"/>
    </location>
</feature>
<sequence>MLGQVNFPLGCVYKSGREDEPLNFFVEALPKSKSFDLLLGYFSFSAVNVLALGFAHFIANGGKMRMVINDVLSIQDKETIIDGQNKQLHLIKDYSNDFNALKESLSGYGEHFFNCLSWLIAKDRIEIVAIRPKGGNGISHYKSGSFSDGVDKIHFTGSCNFTAKALLENLEEITIRRSWISNSDKEYVDVCDDEFNTLIHGKADYVEYVDASEIKGIIRDQYGDKDLEELLIEEEKLLKLKKSKVNNNLKLQNLLGELEISYDNLKNEPRFPFAEGPRDYQKEAYDNWVKNNYQGVFAMATGTGKTITSLNCLLQEYQKGEEQVYHALILVPTITLVNQWEEEAKEFNFKETIKVSSKYSWEKELATALSTSKRIPTSFIVIATYASFIKTKFSKYLKDFPTDTVFIADEAHNIGSPSILANLSLIHFTKRIGLSATPKRVYDPSGTAAMSAFFNDEEPFTYSFTMERAIDEGILCKYFYHPHLVKLTKDEMEKYIEITKKLAKFYSADKGVLESNDIVEKLLLQRKRIVHKADNKLDLTTSILKERFSKEKSLKFTFVYVPEGSKEDIYEADTGSDEDVQIIKMYTREIAKIDDSLMVNQFISGMADRNEILEQFKEGKIHVVASMKCLDEGVDIPRAEHAIFCSSTGNPRQFIQRRGRILRRHRDKDYAVIHDLVVIPSITSGNTSDTFRVERSLVKKELERVMYFASLSLNPYETEEVLKKICEHYDLNIYTIFAELKAS</sequence>
<dbReference type="SMART" id="SM00487">
    <property type="entry name" value="DEXDc"/>
    <property type="match status" value="1"/>
</dbReference>
<evidence type="ECO:0000313" key="5">
    <source>
        <dbReference type="Proteomes" id="UP001597369"/>
    </source>
</evidence>
<keyword evidence="1" id="KW-1133">Transmembrane helix</keyword>
<dbReference type="InterPro" id="IPR027417">
    <property type="entry name" value="P-loop_NTPase"/>
</dbReference>
<proteinExistence type="predicted"/>
<dbReference type="Pfam" id="PF00271">
    <property type="entry name" value="Helicase_C"/>
    <property type="match status" value="1"/>
</dbReference>
<reference evidence="5" key="1">
    <citation type="journal article" date="2019" name="Int. J. Syst. Evol. Microbiol.">
        <title>The Global Catalogue of Microorganisms (GCM) 10K type strain sequencing project: providing services to taxonomists for standard genome sequencing and annotation.</title>
        <authorList>
            <consortium name="The Broad Institute Genomics Platform"/>
            <consortium name="The Broad Institute Genome Sequencing Center for Infectious Disease"/>
            <person name="Wu L."/>
            <person name="Ma J."/>
        </authorList>
    </citation>
    <scope>NUCLEOTIDE SEQUENCE [LARGE SCALE GENOMIC DNA]</scope>
    <source>
        <strain evidence="5">JCM 16545</strain>
    </source>
</reference>
<comment type="caution">
    <text evidence="4">The sequence shown here is derived from an EMBL/GenBank/DDBJ whole genome shotgun (WGS) entry which is preliminary data.</text>
</comment>